<reference evidence="1 2" key="1">
    <citation type="submission" date="2019-08" db="EMBL/GenBank/DDBJ databases">
        <title>Actinomadura sp. nov. CYP1-5 isolated from mountain soil.</title>
        <authorList>
            <person name="Songsumanus A."/>
            <person name="Kuncharoen N."/>
            <person name="Kudo T."/>
            <person name="Yuki M."/>
            <person name="Igarashi Y."/>
            <person name="Tanasupawat S."/>
        </authorList>
    </citation>
    <scope>NUCLEOTIDE SEQUENCE [LARGE SCALE GENOMIC DNA]</scope>
    <source>
        <strain evidence="1 2">CYP1-5</strain>
    </source>
</reference>
<evidence type="ECO:0000313" key="2">
    <source>
        <dbReference type="Proteomes" id="UP000323505"/>
    </source>
</evidence>
<keyword evidence="2" id="KW-1185">Reference proteome</keyword>
<protein>
    <recommendedName>
        <fullName evidence="3">Minor tail protein</fullName>
    </recommendedName>
</protein>
<sequence length="316" mass="33837">MAEASWPVSTYNGGAVTEAEFEQEAAHFTEDGWYMDPNGVYLDTAGGPVYADSSGMTVKVRADKYASVRGFAYHSGGTDVSLSITPNSSGATRYDRVVLELDRSTWEVRAAIVEGSPGAGVPPVTRDEGTTGVWQMPSSVVTVGSGAATINAGDVYTDGHRVGSRVRAWLKAADMLYPKLGEIGFDATARGWFGWDGTARRTLYSNSGTVALSLTSGWAADGANSGRCLNGWVEITMNLRRTGSAVPEGGSTVITTLPTSLRPVDQHKYCFVHVTGDNNGRMDFETNGTVNLRHLWQGVGTGEYIRFTFTYLRGGD</sequence>
<proteinExistence type="predicted"/>
<comment type="caution">
    <text evidence="1">The sequence shown here is derived from an EMBL/GenBank/DDBJ whole genome shotgun (WGS) entry which is preliminary data.</text>
</comment>
<organism evidence="1 2">
    <name type="scientific">Actinomadura decatromicini</name>
    <dbReference type="NCBI Taxonomy" id="2604572"/>
    <lineage>
        <taxon>Bacteria</taxon>
        <taxon>Bacillati</taxon>
        <taxon>Actinomycetota</taxon>
        <taxon>Actinomycetes</taxon>
        <taxon>Streptosporangiales</taxon>
        <taxon>Thermomonosporaceae</taxon>
        <taxon>Actinomadura</taxon>
    </lineage>
</organism>
<dbReference type="AlphaFoldDB" id="A0A5D3FAP4"/>
<evidence type="ECO:0000313" key="1">
    <source>
        <dbReference type="EMBL" id="TYK45149.1"/>
    </source>
</evidence>
<dbReference type="Proteomes" id="UP000323505">
    <property type="component" value="Unassembled WGS sequence"/>
</dbReference>
<gene>
    <name evidence="1" type="ORF">FXF68_31200</name>
</gene>
<dbReference type="RefSeq" id="WP_148765529.1">
    <property type="nucleotide sequence ID" value="NZ_VSRQ01000007.1"/>
</dbReference>
<dbReference type="EMBL" id="VSRQ01000007">
    <property type="protein sequence ID" value="TYK45149.1"/>
    <property type="molecule type" value="Genomic_DNA"/>
</dbReference>
<evidence type="ECO:0008006" key="3">
    <source>
        <dbReference type="Google" id="ProtNLM"/>
    </source>
</evidence>
<name>A0A5D3FAP4_9ACTN</name>
<accession>A0A5D3FAP4</accession>